<dbReference type="PANTHER" id="PTHR32234">
    <property type="entry name" value="THIOL:DISULFIDE INTERCHANGE PROTEIN DSBD"/>
    <property type="match status" value="1"/>
</dbReference>
<dbReference type="Pfam" id="PF13098">
    <property type="entry name" value="Thioredoxin_2"/>
    <property type="match status" value="1"/>
</dbReference>
<reference evidence="3 4" key="1">
    <citation type="submission" date="2017-06" db="EMBL/GenBank/DDBJ databases">
        <authorList>
            <consortium name="Pathogen Informatics"/>
        </authorList>
    </citation>
    <scope>NUCLEOTIDE SEQUENCE [LARGE SCALE GENOMIC DNA]</scope>
    <source>
        <strain evidence="3 4">NCTC13490</strain>
    </source>
</reference>
<evidence type="ECO:0000256" key="1">
    <source>
        <dbReference type="SAM" id="SignalP"/>
    </source>
</evidence>
<dbReference type="InterPro" id="IPR013766">
    <property type="entry name" value="Thioredoxin_domain"/>
</dbReference>
<dbReference type="Proteomes" id="UP000215196">
    <property type="component" value="Chromosome 1"/>
</dbReference>
<dbReference type="InterPro" id="IPR036249">
    <property type="entry name" value="Thioredoxin-like_sf"/>
</dbReference>
<dbReference type="SUPFAM" id="SSF52833">
    <property type="entry name" value="Thioredoxin-like"/>
    <property type="match status" value="1"/>
</dbReference>
<evidence type="ECO:0000259" key="2">
    <source>
        <dbReference type="PROSITE" id="PS51352"/>
    </source>
</evidence>
<keyword evidence="1" id="KW-0732">Signal</keyword>
<gene>
    <name evidence="3" type="primary">trxA_3</name>
    <name evidence="3" type="ORF">SAMEA4412677_00905</name>
</gene>
<evidence type="ECO:0000313" key="4">
    <source>
        <dbReference type="Proteomes" id="UP000215196"/>
    </source>
</evidence>
<keyword evidence="4" id="KW-1185">Reference proteome</keyword>
<organism evidence="3 4">
    <name type="scientific">Chryseobacterium taklimakanense</name>
    <dbReference type="NCBI Taxonomy" id="536441"/>
    <lineage>
        <taxon>Bacteria</taxon>
        <taxon>Pseudomonadati</taxon>
        <taxon>Bacteroidota</taxon>
        <taxon>Flavobacteriia</taxon>
        <taxon>Flavobacteriales</taxon>
        <taxon>Weeksellaceae</taxon>
        <taxon>Chryseobacterium group</taxon>
        <taxon>Chryseobacterium</taxon>
    </lineage>
</organism>
<accession>A0A239X466</accession>
<sequence>MKINTALLFLLVSAFVFAQETISFEKATFNHILSKAKKENKIIFLDAYAEWCGPCKLMEKNIFPKDEVKQFYNANFINARIDMEKGEGRDIQKKYGVYSYPTYLFLNGDGEVVYKGMGYLEAPDFLQLGSQAKMIGEGGGGKERFEKGETDPEFLLNTAKLNANIDPEFAKKVSERYFQVRKKKAFTQDELAMLFYFLRSENDPNYKVFVNEKPEILNLLPESSYNQFHTQIKLNTIAENAVDKSKKTINEAKFLDDASKLMSVEDAENYLKILKLNAYRSLENWSGYEKAALENYKNGDGFDAKELMTAAFVFAEKISNPTSLKQAVIWTEKALQQGETPDGNYILARLHLKSGNKEAAKKYATQAVKLAKEKGMDASVPEKLLLEIK</sequence>
<dbReference type="InterPro" id="IPR012336">
    <property type="entry name" value="Thioredoxin-like_fold"/>
</dbReference>
<name>A0A239X466_9FLAO</name>
<dbReference type="PROSITE" id="PS51352">
    <property type="entry name" value="THIOREDOXIN_2"/>
    <property type="match status" value="1"/>
</dbReference>
<dbReference type="KEGG" id="ctak:4412677_00905"/>
<proteinExistence type="predicted"/>
<dbReference type="AlphaFoldDB" id="A0A239X466"/>
<feature type="chain" id="PRO_5012263807" evidence="1">
    <location>
        <begin position="19"/>
        <end position="389"/>
    </location>
</feature>
<dbReference type="GO" id="GO:0045454">
    <property type="term" value="P:cell redox homeostasis"/>
    <property type="evidence" value="ECO:0007669"/>
    <property type="project" value="TreeGrafter"/>
</dbReference>
<dbReference type="EMBL" id="LT906465">
    <property type="protein sequence ID" value="SNV41329.1"/>
    <property type="molecule type" value="Genomic_DNA"/>
</dbReference>
<feature type="domain" description="Thioredoxin" evidence="2">
    <location>
        <begin position="8"/>
        <end position="134"/>
    </location>
</feature>
<dbReference type="RefSeq" id="WP_095070802.1">
    <property type="nucleotide sequence ID" value="NZ_LT906465.1"/>
</dbReference>
<dbReference type="GO" id="GO:0015035">
    <property type="term" value="F:protein-disulfide reductase activity"/>
    <property type="evidence" value="ECO:0007669"/>
    <property type="project" value="TreeGrafter"/>
</dbReference>
<protein>
    <submittedName>
        <fullName evidence="3">Thioredoxin</fullName>
    </submittedName>
</protein>
<dbReference type="SUPFAM" id="SSF81901">
    <property type="entry name" value="HCP-like"/>
    <property type="match status" value="1"/>
</dbReference>
<feature type="signal peptide" evidence="1">
    <location>
        <begin position="1"/>
        <end position="18"/>
    </location>
</feature>
<dbReference type="PANTHER" id="PTHR32234:SF0">
    <property type="entry name" value="THIOL:DISULFIDE INTERCHANGE PROTEIN DSBD"/>
    <property type="match status" value="1"/>
</dbReference>
<evidence type="ECO:0000313" key="3">
    <source>
        <dbReference type="EMBL" id="SNV41329.1"/>
    </source>
</evidence>
<dbReference type="Gene3D" id="3.40.30.10">
    <property type="entry name" value="Glutaredoxin"/>
    <property type="match status" value="1"/>
</dbReference>